<evidence type="ECO:0000313" key="2">
    <source>
        <dbReference type="Proteomes" id="UP000234474"/>
    </source>
</evidence>
<dbReference type="RefSeq" id="XP_024679611.1">
    <property type="nucleotide sequence ID" value="XM_024821554.1"/>
</dbReference>
<comment type="caution">
    <text evidence="1">The sequence shown here is derived from an EMBL/GenBank/DDBJ whole genome shotgun (WGS) entry which is preliminary data.</text>
</comment>
<dbReference type="VEuPathDB" id="FungiDB:P174DRAFT_281303"/>
<name>A0A2I1C051_ASPN1</name>
<proteinExistence type="predicted"/>
<dbReference type="GeneID" id="36528880"/>
<organism evidence="1 2">
    <name type="scientific">Aspergillus novofumigatus (strain IBT 16806)</name>
    <dbReference type="NCBI Taxonomy" id="1392255"/>
    <lineage>
        <taxon>Eukaryota</taxon>
        <taxon>Fungi</taxon>
        <taxon>Dikarya</taxon>
        <taxon>Ascomycota</taxon>
        <taxon>Pezizomycotina</taxon>
        <taxon>Eurotiomycetes</taxon>
        <taxon>Eurotiomycetidae</taxon>
        <taxon>Eurotiales</taxon>
        <taxon>Aspergillaceae</taxon>
        <taxon>Aspergillus</taxon>
        <taxon>Aspergillus subgen. Fumigati</taxon>
    </lineage>
</organism>
<gene>
    <name evidence="1" type="ORF">P174DRAFT_281303</name>
</gene>
<protein>
    <submittedName>
        <fullName evidence="1">Uncharacterized protein</fullName>
    </submittedName>
</protein>
<reference evidence="2" key="1">
    <citation type="journal article" date="2018" name="Proc. Natl. Acad. Sci. U.S.A.">
        <title>Linking secondary metabolites to gene clusters through genome sequencing of six diverse Aspergillus species.</title>
        <authorList>
            <person name="Kaerboelling I."/>
            <person name="Vesth T.C."/>
            <person name="Frisvad J.C."/>
            <person name="Nybo J.L."/>
            <person name="Theobald S."/>
            <person name="Kuo A."/>
            <person name="Bowyer P."/>
            <person name="Matsuda Y."/>
            <person name="Mondo S."/>
            <person name="Lyhne E.K."/>
            <person name="Kogle M.E."/>
            <person name="Clum A."/>
            <person name="Lipzen A."/>
            <person name="Salamov A."/>
            <person name="Ngan C.Y."/>
            <person name="Daum C."/>
            <person name="Chiniquy J."/>
            <person name="Barry K."/>
            <person name="LaButti K."/>
            <person name="Haridas S."/>
            <person name="Simmons B.A."/>
            <person name="Magnuson J.K."/>
            <person name="Mortensen U.H."/>
            <person name="Larsen T.O."/>
            <person name="Grigoriev I.V."/>
            <person name="Baker S.E."/>
            <person name="Andersen M.R."/>
        </authorList>
    </citation>
    <scope>NUCLEOTIDE SEQUENCE [LARGE SCALE GENOMIC DNA]</scope>
    <source>
        <strain evidence="2">IBT 16806</strain>
    </source>
</reference>
<accession>A0A2I1C051</accession>
<sequence>MISHESQVQLVTYITYHGRHPRLIISQTCSHCNYFNPGFSKAKIFIFLIILCHHKVQGRTFIIVSYDTRPSTLYFCSPGEWHKPNNPQSMPEPKCDNLRMKYHCCTMSVNRGENPDCRTFPDSKGTDCIFADRAGYSSYPINDYLPYGHLEFSPSQKTPSAFVDKWAGYSEVGYLDDLLISPSVGVAETSSSQSSKTHRTASCGPPTPEYSGCLIIQQGLCHLRTASCTSSYSQCLSPS</sequence>
<evidence type="ECO:0000313" key="1">
    <source>
        <dbReference type="EMBL" id="PKX91016.1"/>
    </source>
</evidence>
<dbReference type="EMBL" id="MSZS01000007">
    <property type="protein sequence ID" value="PKX91016.1"/>
    <property type="molecule type" value="Genomic_DNA"/>
</dbReference>
<dbReference type="AlphaFoldDB" id="A0A2I1C051"/>
<keyword evidence="2" id="KW-1185">Reference proteome</keyword>
<dbReference type="Proteomes" id="UP000234474">
    <property type="component" value="Unassembled WGS sequence"/>
</dbReference>